<dbReference type="NCBIfam" id="TIGR01509">
    <property type="entry name" value="HAD-SF-IA-v3"/>
    <property type="match status" value="1"/>
</dbReference>
<dbReference type="InterPro" id="IPR023198">
    <property type="entry name" value="PGP-like_dom2"/>
</dbReference>
<dbReference type="AlphaFoldDB" id="A0A644YQ21"/>
<dbReference type="SFLD" id="SFLDS00003">
    <property type="entry name" value="Haloacid_Dehalogenase"/>
    <property type="match status" value="1"/>
</dbReference>
<dbReference type="InterPro" id="IPR023214">
    <property type="entry name" value="HAD_sf"/>
</dbReference>
<keyword evidence="1" id="KW-0378">Hydrolase</keyword>
<dbReference type="Pfam" id="PF13419">
    <property type="entry name" value="HAD_2"/>
    <property type="match status" value="1"/>
</dbReference>
<evidence type="ECO:0000313" key="1">
    <source>
        <dbReference type="EMBL" id="MPM30606.1"/>
    </source>
</evidence>
<reference evidence="1" key="1">
    <citation type="submission" date="2019-08" db="EMBL/GenBank/DDBJ databases">
        <authorList>
            <person name="Kucharzyk K."/>
            <person name="Murdoch R.W."/>
            <person name="Higgins S."/>
            <person name="Loffler F."/>
        </authorList>
    </citation>
    <scope>NUCLEOTIDE SEQUENCE</scope>
</reference>
<dbReference type="PANTHER" id="PTHR18901">
    <property type="entry name" value="2-DEOXYGLUCOSE-6-PHOSPHATE PHOSPHATASE 2"/>
    <property type="match status" value="1"/>
</dbReference>
<dbReference type="InterPro" id="IPR036412">
    <property type="entry name" value="HAD-like_sf"/>
</dbReference>
<dbReference type="GO" id="GO:0016791">
    <property type="term" value="F:phosphatase activity"/>
    <property type="evidence" value="ECO:0007669"/>
    <property type="project" value="TreeGrafter"/>
</dbReference>
<protein>
    <submittedName>
        <fullName evidence="1">Phosphorylated carbohydrates phosphatase</fullName>
        <ecNumber evidence="1">3.1.3.-</ecNumber>
    </submittedName>
</protein>
<dbReference type="PRINTS" id="PR00413">
    <property type="entry name" value="HADHALOGNASE"/>
</dbReference>
<accession>A0A644YQ21</accession>
<dbReference type="SFLD" id="SFLDG01129">
    <property type="entry name" value="C1.5:_HAD__Beta-PGM__Phosphata"/>
    <property type="match status" value="1"/>
</dbReference>
<dbReference type="Gene3D" id="3.40.50.1000">
    <property type="entry name" value="HAD superfamily/HAD-like"/>
    <property type="match status" value="1"/>
</dbReference>
<dbReference type="EC" id="3.1.3.-" evidence="1"/>
<dbReference type="Gene3D" id="1.10.150.240">
    <property type="entry name" value="Putative phosphatase, domain 2"/>
    <property type="match status" value="1"/>
</dbReference>
<name>A0A644YQ21_9ZZZZ</name>
<gene>
    <name evidence="1" type="ORF">SDC9_77156</name>
</gene>
<proteinExistence type="predicted"/>
<dbReference type="InterPro" id="IPR041492">
    <property type="entry name" value="HAD_2"/>
</dbReference>
<sequence length="215" mass="23983">MKLTGAIFDLDGTLLDSMSIWDTVGEAYLLAQGRQPEEGINLKFRSMSLQQAAVYYQTAYGVTDSVEEIMAGVNRMVEHFYRTEVRPKPGVPSFLESLRRRGVPMCVATATDRYLVEDALTHAGIRDYFSAVFTCTEVGHGKDEPHIYEAALAYLGTPKAETPVFEDVLHAVRTAKGAGFPVVAVREETEQRREAVRALADVFLEDFERAEELLL</sequence>
<organism evidence="1">
    <name type="scientific">bioreactor metagenome</name>
    <dbReference type="NCBI Taxonomy" id="1076179"/>
    <lineage>
        <taxon>unclassified sequences</taxon>
        <taxon>metagenomes</taxon>
        <taxon>ecological metagenomes</taxon>
    </lineage>
</organism>
<comment type="caution">
    <text evidence="1">The sequence shown here is derived from an EMBL/GenBank/DDBJ whole genome shotgun (WGS) entry which is preliminary data.</text>
</comment>
<dbReference type="CDD" id="cd07505">
    <property type="entry name" value="HAD_BPGM-like"/>
    <property type="match status" value="1"/>
</dbReference>
<dbReference type="EMBL" id="VSSQ01005835">
    <property type="protein sequence ID" value="MPM30606.1"/>
    <property type="molecule type" value="Genomic_DNA"/>
</dbReference>
<dbReference type="SUPFAM" id="SSF56784">
    <property type="entry name" value="HAD-like"/>
    <property type="match status" value="1"/>
</dbReference>
<dbReference type="PANTHER" id="PTHR18901:SF38">
    <property type="entry name" value="PSEUDOURIDINE-5'-PHOSPHATASE"/>
    <property type="match status" value="1"/>
</dbReference>
<dbReference type="InterPro" id="IPR006439">
    <property type="entry name" value="HAD-SF_hydro_IA"/>
</dbReference>